<dbReference type="GO" id="GO:0005634">
    <property type="term" value="C:nucleus"/>
    <property type="evidence" value="ECO:0007669"/>
    <property type="project" value="UniProtKB-SubCell"/>
</dbReference>
<accession>A0A4S8JTM6</accession>
<feature type="domain" description="CCT" evidence="5">
    <location>
        <begin position="157"/>
        <end position="199"/>
    </location>
</feature>
<dbReference type="GO" id="GO:0003700">
    <property type="term" value="F:DNA-binding transcription factor activity"/>
    <property type="evidence" value="ECO:0007669"/>
    <property type="project" value="TreeGrafter"/>
</dbReference>
<evidence type="ECO:0000256" key="4">
    <source>
        <dbReference type="SAM" id="MobiDB-lite"/>
    </source>
</evidence>
<evidence type="ECO:0000313" key="6">
    <source>
        <dbReference type="EMBL" id="THU65518.1"/>
    </source>
</evidence>
<protein>
    <recommendedName>
        <fullName evidence="5">CCT domain-containing protein</fullName>
    </recommendedName>
</protein>
<keyword evidence="2 3" id="KW-0539">Nucleus</keyword>
<comment type="caution">
    <text evidence="6">The sequence shown here is derived from an EMBL/GenBank/DDBJ whole genome shotgun (WGS) entry which is preliminary data.</text>
</comment>
<name>A0A4S8JTM6_MUSBA</name>
<dbReference type="PANTHER" id="PTHR31319:SF98">
    <property type="entry name" value="TRANSCRIPTION FACTOR GHD7"/>
    <property type="match status" value="1"/>
</dbReference>
<evidence type="ECO:0000313" key="7">
    <source>
        <dbReference type="Proteomes" id="UP000317650"/>
    </source>
</evidence>
<dbReference type="PANTHER" id="PTHR31319">
    <property type="entry name" value="ZINC FINGER PROTEIN CONSTANS-LIKE 4"/>
    <property type="match status" value="1"/>
</dbReference>
<reference evidence="6 7" key="1">
    <citation type="journal article" date="2019" name="Nat. Plants">
        <title>Genome sequencing of Musa balbisiana reveals subgenome evolution and function divergence in polyploid bananas.</title>
        <authorList>
            <person name="Yao X."/>
        </authorList>
    </citation>
    <scope>NUCLEOTIDE SEQUENCE [LARGE SCALE GENOMIC DNA]</scope>
    <source>
        <strain evidence="7">cv. DH-PKW</strain>
        <tissue evidence="6">Leaves</tissue>
    </source>
</reference>
<proteinExistence type="predicted"/>
<evidence type="ECO:0000256" key="3">
    <source>
        <dbReference type="PROSITE-ProRule" id="PRU00357"/>
    </source>
</evidence>
<dbReference type="STRING" id="52838.A0A4S8JTM6"/>
<dbReference type="Pfam" id="PF06203">
    <property type="entry name" value="CCT"/>
    <property type="match status" value="1"/>
</dbReference>
<evidence type="ECO:0000256" key="1">
    <source>
        <dbReference type="ARBA" id="ARBA00004123"/>
    </source>
</evidence>
<dbReference type="EMBL" id="PYDT01000003">
    <property type="protein sequence ID" value="THU65518.1"/>
    <property type="molecule type" value="Genomic_DNA"/>
</dbReference>
<dbReference type="Proteomes" id="UP000317650">
    <property type="component" value="Chromosome 5"/>
</dbReference>
<evidence type="ECO:0000259" key="5">
    <source>
        <dbReference type="PROSITE" id="PS51017"/>
    </source>
</evidence>
<dbReference type="InterPro" id="IPR010402">
    <property type="entry name" value="CCT_domain"/>
</dbReference>
<gene>
    <name evidence="6" type="ORF">C4D60_Mb05t04510</name>
</gene>
<dbReference type="InterPro" id="IPR045281">
    <property type="entry name" value="CONSTANS-like"/>
</dbReference>
<keyword evidence="7" id="KW-1185">Reference proteome</keyword>
<dbReference type="AlphaFoldDB" id="A0A4S8JTM6"/>
<organism evidence="6 7">
    <name type="scientific">Musa balbisiana</name>
    <name type="common">Banana</name>
    <dbReference type="NCBI Taxonomy" id="52838"/>
    <lineage>
        <taxon>Eukaryota</taxon>
        <taxon>Viridiplantae</taxon>
        <taxon>Streptophyta</taxon>
        <taxon>Embryophyta</taxon>
        <taxon>Tracheophyta</taxon>
        <taxon>Spermatophyta</taxon>
        <taxon>Magnoliopsida</taxon>
        <taxon>Liliopsida</taxon>
        <taxon>Zingiberales</taxon>
        <taxon>Musaceae</taxon>
        <taxon>Musa</taxon>
    </lineage>
</organism>
<dbReference type="PROSITE" id="PS51017">
    <property type="entry name" value="CCT"/>
    <property type="match status" value="1"/>
</dbReference>
<comment type="subcellular location">
    <subcellularLocation>
        <location evidence="1 3">Nucleus</location>
    </subcellularLocation>
</comment>
<dbReference type="GO" id="GO:0009909">
    <property type="term" value="P:regulation of flower development"/>
    <property type="evidence" value="ECO:0007669"/>
    <property type="project" value="InterPro"/>
</dbReference>
<feature type="region of interest" description="Disordered" evidence="4">
    <location>
        <begin position="134"/>
        <end position="157"/>
    </location>
</feature>
<feature type="region of interest" description="Disordered" evidence="4">
    <location>
        <begin position="190"/>
        <end position="209"/>
    </location>
</feature>
<sequence>MNLPPLLPSPSPHPVAISPHLITAAMSSSYLCDVCHGATGGACPRCAELNHKRCLDELRQFQFFGHDDTVMAWMFDDAKDDDSQLPKDAAGFSYLESLKESWDPGVGLRFDLAMGQAASSAAITSFSGSTIAGASSGSNKEVGDAMAADQGGPTTEREAKILRYKEKKKKRRYEKQVRYASRKAYADVRPRIKGRFAKTPEEPTAIGAV</sequence>
<evidence type="ECO:0000256" key="2">
    <source>
        <dbReference type="ARBA" id="ARBA00023242"/>
    </source>
</evidence>